<keyword evidence="5 9" id="KW-0732">Signal</keyword>
<dbReference type="GO" id="GO:0005886">
    <property type="term" value="C:plasma membrane"/>
    <property type="evidence" value="ECO:0007669"/>
    <property type="project" value="UniProtKB-SubCell"/>
</dbReference>
<keyword evidence="7" id="KW-0472">Membrane</keyword>
<dbReference type="PANTHER" id="PTHR23267">
    <property type="entry name" value="IMMUNOGLOBULIN LIGHT CHAIN"/>
    <property type="match status" value="1"/>
</dbReference>
<dbReference type="InParanoid" id="A0A674JAJ1"/>
<evidence type="ECO:0000256" key="4">
    <source>
        <dbReference type="ARBA" id="ARBA00022525"/>
    </source>
</evidence>
<reference evidence="11" key="2">
    <citation type="submission" date="2025-09" db="UniProtKB">
        <authorList>
            <consortium name="Ensembl"/>
        </authorList>
    </citation>
    <scope>IDENTIFICATION</scope>
</reference>
<keyword evidence="12" id="KW-1185">Reference proteome</keyword>
<dbReference type="SMART" id="SM00406">
    <property type="entry name" value="IGv"/>
    <property type="match status" value="1"/>
</dbReference>
<evidence type="ECO:0000256" key="7">
    <source>
        <dbReference type="ARBA" id="ARBA00023136"/>
    </source>
</evidence>
<accession>A0A674JAJ1</accession>
<reference evidence="11" key="1">
    <citation type="submission" date="2025-08" db="UniProtKB">
        <authorList>
            <consortium name="Ensembl"/>
        </authorList>
    </citation>
    <scope>IDENTIFICATION</scope>
</reference>
<feature type="chain" id="PRO_5025368582" description="Ig-like domain-containing protein" evidence="9">
    <location>
        <begin position="17"/>
        <end position="128"/>
    </location>
</feature>
<dbReference type="Ensembl" id="ENSTMTT00000017504.1">
    <property type="protein sequence ID" value="ENSTMTP00000016907.1"/>
    <property type="gene ID" value="ENSTMTG00000012405.1"/>
</dbReference>
<evidence type="ECO:0000256" key="1">
    <source>
        <dbReference type="ARBA" id="ARBA00004236"/>
    </source>
</evidence>
<dbReference type="PROSITE" id="PS50835">
    <property type="entry name" value="IG_LIKE"/>
    <property type="match status" value="1"/>
</dbReference>
<keyword evidence="4" id="KW-0964">Secreted</keyword>
<protein>
    <recommendedName>
        <fullName evidence="10">Ig-like domain-containing protein</fullName>
    </recommendedName>
</protein>
<dbReference type="InterPro" id="IPR050150">
    <property type="entry name" value="IgV_Light_Chain"/>
</dbReference>
<dbReference type="GO" id="GO:0005576">
    <property type="term" value="C:extracellular region"/>
    <property type="evidence" value="ECO:0007669"/>
    <property type="project" value="UniProtKB-SubCell"/>
</dbReference>
<keyword evidence="3" id="KW-1003">Cell membrane</keyword>
<dbReference type="InterPro" id="IPR013106">
    <property type="entry name" value="Ig_V-set"/>
</dbReference>
<dbReference type="SUPFAM" id="SSF48726">
    <property type="entry name" value="Immunoglobulin"/>
    <property type="match status" value="1"/>
</dbReference>
<keyword evidence="6" id="KW-0391">Immunity</keyword>
<evidence type="ECO:0000256" key="2">
    <source>
        <dbReference type="ARBA" id="ARBA00004613"/>
    </source>
</evidence>
<dbReference type="InterPro" id="IPR003599">
    <property type="entry name" value="Ig_sub"/>
</dbReference>
<dbReference type="InterPro" id="IPR007110">
    <property type="entry name" value="Ig-like_dom"/>
</dbReference>
<evidence type="ECO:0000259" key="10">
    <source>
        <dbReference type="PROSITE" id="PS50835"/>
    </source>
</evidence>
<evidence type="ECO:0000256" key="3">
    <source>
        <dbReference type="ARBA" id="ARBA00022475"/>
    </source>
</evidence>
<evidence type="ECO:0000313" key="11">
    <source>
        <dbReference type="Ensembl" id="ENSTMTP00000016907.1"/>
    </source>
</evidence>
<dbReference type="SMART" id="SM00409">
    <property type="entry name" value="IG"/>
    <property type="match status" value="1"/>
</dbReference>
<dbReference type="InterPro" id="IPR013783">
    <property type="entry name" value="Ig-like_fold"/>
</dbReference>
<dbReference type="FunFam" id="2.60.40.10:FF:000620">
    <property type="entry name" value="Immunoglobulin lambda locus"/>
    <property type="match status" value="1"/>
</dbReference>
<proteinExistence type="predicted"/>
<keyword evidence="8" id="KW-0393">Immunoglobulin domain</keyword>
<feature type="signal peptide" evidence="9">
    <location>
        <begin position="1"/>
        <end position="16"/>
    </location>
</feature>
<dbReference type="InterPro" id="IPR036179">
    <property type="entry name" value="Ig-like_dom_sf"/>
</dbReference>
<dbReference type="FunCoup" id="A0A674JAJ1">
    <property type="interactions" value="18"/>
</dbReference>
<dbReference type="GeneTree" id="ENSGT00940000153120"/>
<evidence type="ECO:0000256" key="6">
    <source>
        <dbReference type="ARBA" id="ARBA00022859"/>
    </source>
</evidence>
<feature type="domain" description="Ig-like" evidence="10">
    <location>
        <begin position="5"/>
        <end position="114"/>
    </location>
</feature>
<dbReference type="GO" id="GO:0002376">
    <property type="term" value="P:immune system process"/>
    <property type="evidence" value="ECO:0007669"/>
    <property type="project" value="UniProtKB-KW"/>
</dbReference>
<evidence type="ECO:0000256" key="9">
    <source>
        <dbReference type="SAM" id="SignalP"/>
    </source>
</evidence>
<dbReference type="Gene3D" id="2.60.40.10">
    <property type="entry name" value="Immunoglobulins"/>
    <property type="match status" value="1"/>
</dbReference>
<evidence type="ECO:0000256" key="5">
    <source>
        <dbReference type="ARBA" id="ARBA00022729"/>
    </source>
</evidence>
<dbReference type="AlphaFoldDB" id="A0A674JAJ1"/>
<evidence type="ECO:0000256" key="8">
    <source>
        <dbReference type="ARBA" id="ARBA00023319"/>
    </source>
</evidence>
<name>A0A674JAJ1_9SAUR</name>
<comment type="subcellular location">
    <subcellularLocation>
        <location evidence="1">Cell membrane</location>
    </subcellularLocation>
    <subcellularLocation>
        <location evidence="2">Secreted</location>
    </subcellularLocation>
</comment>
<organism evidence="11 12">
    <name type="scientific">Terrapene triunguis</name>
    <name type="common">Three-toed box turtle</name>
    <dbReference type="NCBI Taxonomy" id="2587831"/>
    <lineage>
        <taxon>Eukaryota</taxon>
        <taxon>Metazoa</taxon>
        <taxon>Chordata</taxon>
        <taxon>Craniata</taxon>
        <taxon>Vertebrata</taxon>
        <taxon>Euteleostomi</taxon>
        <taxon>Archelosauria</taxon>
        <taxon>Testudinata</taxon>
        <taxon>Testudines</taxon>
        <taxon>Cryptodira</taxon>
        <taxon>Durocryptodira</taxon>
        <taxon>Testudinoidea</taxon>
        <taxon>Emydidae</taxon>
        <taxon>Terrapene</taxon>
    </lineage>
</organism>
<dbReference type="Proteomes" id="UP000472274">
    <property type="component" value="Unplaced"/>
</dbReference>
<dbReference type="Pfam" id="PF07686">
    <property type="entry name" value="V-set"/>
    <property type="match status" value="1"/>
</dbReference>
<sequence>MAWAPLLLTLLTYCSGALIQPPSVSVSLEQNAQLTCSGDNITIYHVHWYQHKPGSAPVTLIYQNSKRVPGIPDRFSGANSGNTATLTITGVQAQDEADYYCRVWSNPAHSDTVRWGSETQTSYYQRPH</sequence>
<evidence type="ECO:0000313" key="12">
    <source>
        <dbReference type="Proteomes" id="UP000472274"/>
    </source>
</evidence>